<organism evidence="1">
    <name type="scientific">marine sediment metagenome</name>
    <dbReference type="NCBI Taxonomy" id="412755"/>
    <lineage>
        <taxon>unclassified sequences</taxon>
        <taxon>metagenomes</taxon>
        <taxon>ecological metagenomes</taxon>
    </lineage>
</organism>
<gene>
    <name evidence="1" type="ORF">LCGC14_2525770</name>
</gene>
<evidence type="ECO:0000313" key="1">
    <source>
        <dbReference type="EMBL" id="KKL13436.1"/>
    </source>
</evidence>
<dbReference type="AlphaFoldDB" id="A0A0F9D6L0"/>
<comment type="caution">
    <text evidence="1">The sequence shown here is derived from an EMBL/GenBank/DDBJ whole genome shotgun (WGS) entry which is preliminary data.</text>
</comment>
<accession>A0A0F9D6L0</accession>
<name>A0A0F9D6L0_9ZZZZ</name>
<proteinExistence type="predicted"/>
<sequence>MTDKKEAQIHNENLAPGALPMKDEGFEIISEKEKLWRDALVVAETNYLKSEASMLQNEVIILLCKEEVKKEADKNAR</sequence>
<reference evidence="1" key="1">
    <citation type="journal article" date="2015" name="Nature">
        <title>Complex archaea that bridge the gap between prokaryotes and eukaryotes.</title>
        <authorList>
            <person name="Spang A."/>
            <person name="Saw J.H."/>
            <person name="Jorgensen S.L."/>
            <person name="Zaremba-Niedzwiedzka K."/>
            <person name="Martijn J."/>
            <person name="Lind A.E."/>
            <person name="van Eijk R."/>
            <person name="Schleper C."/>
            <person name="Guy L."/>
            <person name="Ettema T.J."/>
        </authorList>
    </citation>
    <scope>NUCLEOTIDE SEQUENCE</scope>
</reference>
<protein>
    <submittedName>
        <fullName evidence="1">Uncharacterized protein</fullName>
    </submittedName>
</protein>
<dbReference type="EMBL" id="LAZR01040855">
    <property type="protein sequence ID" value="KKL13436.1"/>
    <property type="molecule type" value="Genomic_DNA"/>
</dbReference>